<reference evidence="1 2" key="1">
    <citation type="submission" date="2016-11" db="EMBL/GenBank/DDBJ databases">
        <authorList>
            <consortium name="Pathogen Informatics"/>
        </authorList>
    </citation>
    <scope>NUCLEOTIDE SEQUENCE [LARGE SCALE GENOMIC DNA]</scope>
    <source>
        <strain evidence="1 2">104</strain>
    </source>
</reference>
<dbReference type="EMBL" id="FSHM01000004">
    <property type="protein sequence ID" value="SIB17885.1"/>
    <property type="molecule type" value="Genomic_DNA"/>
</dbReference>
<dbReference type="Pfam" id="PF19698">
    <property type="entry name" value="DUF6197"/>
    <property type="match status" value="1"/>
</dbReference>
<dbReference type="AlphaFoldDB" id="A0AB38D0G1"/>
<evidence type="ECO:0000313" key="1">
    <source>
        <dbReference type="EMBL" id="SIB17885.1"/>
    </source>
</evidence>
<sequence>MSTANWLRRLARNNNVVVLDNPDAVSATLQIGARLVANGWTQGIRFERVGDGMRYDILGALDAAVGKSAAKDDARTWWGAHRLISRALPAGFGGDVSAYNDDPARTQGQVVELIRGVARSHGAVLQAQKKVTPA</sequence>
<name>A0AB38D0G1_9MYCO</name>
<evidence type="ECO:0000313" key="2">
    <source>
        <dbReference type="Proteomes" id="UP000185210"/>
    </source>
</evidence>
<dbReference type="InterPro" id="IPR045677">
    <property type="entry name" value="DUF6197"/>
</dbReference>
<comment type="caution">
    <text evidence="1">The sequence shown here is derived from an EMBL/GenBank/DDBJ whole genome shotgun (WGS) entry which is preliminary data.</text>
</comment>
<proteinExistence type="predicted"/>
<accession>A0AB38D0G1</accession>
<gene>
    <name evidence="1" type="ORF">SAMEA2070301_03120</name>
</gene>
<organism evidence="1 2">
    <name type="scientific">Mycobacteroides abscessus subsp. abscessus</name>
    <dbReference type="NCBI Taxonomy" id="1185650"/>
    <lineage>
        <taxon>Bacteria</taxon>
        <taxon>Bacillati</taxon>
        <taxon>Actinomycetota</taxon>
        <taxon>Actinomycetes</taxon>
        <taxon>Mycobacteriales</taxon>
        <taxon>Mycobacteriaceae</taxon>
        <taxon>Mycobacteroides</taxon>
        <taxon>Mycobacteroides abscessus</taxon>
    </lineage>
</organism>
<dbReference type="Proteomes" id="UP000185210">
    <property type="component" value="Unassembled WGS sequence"/>
</dbReference>
<protein>
    <submittedName>
        <fullName evidence="1">Uncharacterized protein</fullName>
    </submittedName>
</protein>
<dbReference type="RefSeq" id="WP_131804733.1">
    <property type="nucleotide sequence ID" value="NZ_FSFF01000001.1"/>
</dbReference>